<dbReference type="AlphaFoldDB" id="A0A934TQP9"/>
<dbReference type="Pfam" id="PF05170">
    <property type="entry name" value="AsmA"/>
    <property type="match status" value="1"/>
</dbReference>
<evidence type="ECO:0000313" key="3">
    <source>
        <dbReference type="Proteomes" id="UP000630528"/>
    </source>
</evidence>
<evidence type="ECO:0000259" key="1">
    <source>
        <dbReference type="Pfam" id="PF05170"/>
    </source>
</evidence>
<evidence type="ECO:0000313" key="2">
    <source>
        <dbReference type="EMBL" id="MBK6005565.1"/>
    </source>
</evidence>
<proteinExistence type="predicted"/>
<feature type="domain" description="AsmA" evidence="1">
    <location>
        <begin position="1"/>
        <end position="111"/>
    </location>
</feature>
<reference evidence="2" key="2">
    <citation type="submission" date="2021-01" db="EMBL/GenBank/DDBJ databases">
        <authorList>
            <person name="Kang M."/>
        </authorList>
    </citation>
    <scope>NUCLEOTIDE SEQUENCE</scope>
    <source>
        <strain evidence="2">KACC 17527</strain>
    </source>
</reference>
<dbReference type="GO" id="GO:0090313">
    <property type="term" value="P:regulation of protein targeting to membrane"/>
    <property type="evidence" value="ECO:0007669"/>
    <property type="project" value="TreeGrafter"/>
</dbReference>
<accession>A0A934TQP9</accession>
<sequence>MAKVLKWVAVLMVALLLLVVGAAVALQQWLRTDDFRGRVERQASEALGVPLKLGSLSIDLWPLPAVAADDVQVQTRPAPLTIARVEARPVYAALLSGRLEIATLTVRKAVLPQTGIAAIGAAMQRREKAAPRGAAAPARAQGHGAVDLVPHRAVFDDITWIDEKGMRMTADVQAELGSDGLLDEAAFKIVQGRLAGTQGHIERAGAQWPLHVDIGGGRITGKLQLQAGKAGGQLLTGQLATENVEVAALTAPSKPLTGKLQAQTTLRAEYHEPGQIADVLATQTRFTVHNAVVQGIDLQKAVQTVGLSRGGTTRLDELAGQVNTQGKAVHLTNLVATSGALSATGSVSISPAKALSGRVNVDVASSRGALGVPLEVRGTVDEPSVMLTRGAMVGAAIGTLVMPGAGTAAGAGAGDRIGESLRGLFGK</sequence>
<gene>
    <name evidence="2" type="ORF">JJB11_05625</name>
</gene>
<dbReference type="PANTHER" id="PTHR30441:SF8">
    <property type="entry name" value="DUF748 DOMAIN-CONTAINING PROTEIN"/>
    <property type="match status" value="1"/>
</dbReference>
<keyword evidence="3" id="KW-1185">Reference proteome</keyword>
<dbReference type="EMBL" id="JAEPWM010000001">
    <property type="protein sequence ID" value="MBK6005565.1"/>
    <property type="molecule type" value="Genomic_DNA"/>
</dbReference>
<dbReference type="PANTHER" id="PTHR30441">
    <property type="entry name" value="DUF748 DOMAIN-CONTAINING PROTEIN"/>
    <property type="match status" value="1"/>
</dbReference>
<reference evidence="2" key="1">
    <citation type="journal article" date="2012" name="J. Microbiol. Biotechnol.">
        <title>Ramlibacter ginsenosidimutans sp. nov., with ginsenoside-converting activity.</title>
        <authorList>
            <person name="Wang L."/>
            <person name="An D.S."/>
            <person name="Kim S.G."/>
            <person name="Jin F.X."/>
            <person name="Kim S.C."/>
            <person name="Lee S.T."/>
            <person name="Im W.T."/>
        </authorList>
    </citation>
    <scope>NUCLEOTIDE SEQUENCE</scope>
    <source>
        <strain evidence="2">KACC 17527</strain>
    </source>
</reference>
<name>A0A934TQP9_9BURK</name>
<dbReference type="GO" id="GO:0005886">
    <property type="term" value="C:plasma membrane"/>
    <property type="evidence" value="ECO:0007669"/>
    <property type="project" value="TreeGrafter"/>
</dbReference>
<dbReference type="RefSeq" id="WP_201166892.1">
    <property type="nucleotide sequence ID" value="NZ_JAEPWM010000001.1"/>
</dbReference>
<dbReference type="InterPro" id="IPR052894">
    <property type="entry name" value="AsmA-related"/>
</dbReference>
<organism evidence="2 3">
    <name type="scientific">Ramlibacter ginsenosidimutans</name>
    <dbReference type="NCBI Taxonomy" id="502333"/>
    <lineage>
        <taxon>Bacteria</taxon>
        <taxon>Pseudomonadati</taxon>
        <taxon>Pseudomonadota</taxon>
        <taxon>Betaproteobacteria</taxon>
        <taxon>Burkholderiales</taxon>
        <taxon>Comamonadaceae</taxon>
        <taxon>Ramlibacter</taxon>
    </lineage>
</organism>
<dbReference type="Proteomes" id="UP000630528">
    <property type="component" value="Unassembled WGS sequence"/>
</dbReference>
<protein>
    <submittedName>
        <fullName evidence="2">AsmA family protein</fullName>
    </submittedName>
</protein>
<dbReference type="InterPro" id="IPR007844">
    <property type="entry name" value="AsmA"/>
</dbReference>
<comment type="caution">
    <text evidence="2">The sequence shown here is derived from an EMBL/GenBank/DDBJ whole genome shotgun (WGS) entry which is preliminary data.</text>
</comment>